<dbReference type="STRING" id="183478.A0A364N1N8"/>
<feature type="region of interest" description="Disordered" evidence="1">
    <location>
        <begin position="553"/>
        <end position="574"/>
    </location>
</feature>
<dbReference type="EMBL" id="QGDH01000076">
    <property type="protein sequence ID" value="RAR09414.1"/>
    <property type="molecule type" value="Genomic_DNA"/>
</dbReference>
<reference evidence="3" key="1">
    <citation type="submission" date="2018-05" db="EMBL/GenBank/DDBJ databases">
        <title>Draft genome sequence of Stemphylium lycopersici strain CIDEFI 213.</title>
        <authorList>
            <person name="Medina R."/>
            <person name="Franco M.E.E."/>
            <person name="Lucentini C.G."/>
            <person name="Saparrat M.C.N."/>
            <person name="Balatti P.A."/>
        </authorList>
    </citation>
    <scope>NUCLEOTIDE SEQUENCE [LARGE SCALE GENOMIC DNA]</scope>
    <source>
        <strain evidence="3">CIDEFI 213</strain>
    </source>
</reference>
<organism evidence="2 3">
    <name type="scientific">Stemphylium lycopersici</name>
    <name type="common">Tomato gray leaf spot disease fungus</name>
    <name type="synonym">Thyrospora lycopersici</name>
    <dbReference type="NCBI Taxonomy" id="183478"/>
    <lineage>
        <taxon>Eukaryota</taxon>
        <taxon>Fungi</taxon>
        <taxon>Dikarya</taxon>
        <taxon>Ascomycota</taxon>
        <taxon>Pezizomycotina</taxon>
        <taxon>Dothideomycetes</taxon>
        <taxon>Pleosporomycetidae</taxon>
        <taxon>Pleosporales</taxon>
        <taxon>Pleosporineae</taxon>
        <taxon>Pleosporaceae</taxon>
        <taxon>Stemphylium</taxon>
    </lineage>
</organism>
<sequence length="697" mass="77064">MTAPPAERSFFPAHHMQCAYPSPASTVDFDTNLHWSSMSPCSEIKSSHRSRKTQSSSPTGSQASDGAFRWIVGSAPDDFKSKDNMHVVRQTAMASYLNTGKSQGGKKLRTASEVSEKSPSSGESQSWSTAGKKRAGKKQASPTKTPLPTARVQKVPKADTQVAKTEARQSILPRAPIVIPVTEGFEYPFDKHPMPPLRSLGKNLDPFRTMFQSSNPRVSVEELKFHCAKFFGTQGLGRYWIPTCLNYAHTFLSTLYLAAAHNDVIKEREIESLETAALRQDIMHLVGTDLLDPQKNVGDPNIIAVSQLIIGEVIARQEGALVYHEAGIESMIKHRGGLYKLGMEGRLASSVSWVNLSAAILRERDPREMYVNYCASRSENQYPPNAVIPESPLYCPHGRYITVKRSSLCSPETLKILEKMHKMIELFTNQSTQSHGASKQMADLYRRITTDFPSISRLKRTVLRTEDWRYEAIRIAAVVQATAIFKHIALSEALVQVAPSNPPPTFYTASTASRSNDSLVSALDVHYETPGTEYSTSPTSNIYSSSPVRRQSGFPFAPHRPSDSSTSSGQRPSIISVQSTSSEWSIVQRHPVATTTTNAQDELLKSLKAALERSNLSQCWGDMSGVILWIGLVMGAASRKSDDLPLKRYFSATTMRAAIMLCFEHPEAIHCTVLKMTRVVERLRPDGSGVARKRARA</sequence>
<comment type="caution">
    <text evidence="2">The sequence shown here is derived from an EMBL/GenBank/DDBJ whole genome shotgun (WGS) entry which is preliminary data.</text>
</comment>
<evidence type="ECO:0000256" key="1">
    <source>
        <dbReference type="SAM" id="MobiDB-lite"/>
    </source>
</evidence>
<evidence type="ECO:0000313" key="3">
    <source>
        <dbReference type="Proteomes" id="UP000249619"/>
    </source>
</evidence>
<feature type="compositionally biased region" description="Polar residues" evidence="1">
    <location>
        <begin position="563"/>
        <end position="574"/>
    </location>
</feature>
<proteinExistence type="predicted"/>
<accession>A0A364N1N8</accession>
<dbReference type="Proteomes" id="UP000249619">
    <property type="component" value="Unassembled WGS sequence"/>
</dbReference>
<keyword evidence="3" id="KW-1185">Reference proteome</keyword>
<protein>
    <submittedName>
        <fullName evidence="2">Uncharacterized protein</fullName>
    </submittedName>
</protein>
<dbReference type="PANTHER" id="PTHR37540:SF5">
    <property type="entry name" value="TRANSCRIPTION FACTOR DOMAIN-CONTAINING PROTEIN"/>
    <property type="match status" value="1"/>
</dbReference>
<gene>
    <name evidence="2" type="ORF">DDE83_005568</name>
</gene>
<feature type="region of interest" description="Disordered" evidence="1">
    <location>
        <begin position="98"/>
        <end position="166"/>
    </location>
</feature>
<feature type="compositionally biased region" description="Low complexity" evidence="1">
    <location>
        <begin position="117"/>
        <end position="128"/>
    </location>
</feature>
<dbReference type="AlphaFoldDB" id="A0A364N1N8"/>
<evidence type="ECO:0000313" key="2">
    <source>
        <dbReference type="EMBL" id="RAR09414.1"/>
    </source>
</evidence>
<name>A0A364N1N8_STELY</name>
<feature type="region of interest" description="Disordered" evidence="1">
    <location>
        <begin position="38"/>
        <end position="69"/>
    </location>
</feature>
<dbReference type="PANTHER" id="PTHR37540">
    <property type="entry name" value="TRANSCRIPTION FACTOR (ACR-2), PUTATIVE-RELATED-RELATED"/>
    <property type="match status" value="1"/>
</dbReference>